<sequence>MKLYVLSLVGFYAAKNATFPGMRDCLVSEGVIPSSIAGVGDSEYVKWNYQWNLRRPTLPRGYVRVESEADVQAAVKCGVRLGFPITVRGGGHSYEKLSMLDGRLVVDLSKLNSIQVNEETATIGAGALLGQVYAELWSQGKRSVPAGTCPSVGIAGHTLGGGYGLSSRKYGLMVDNVVSMRVVDARGRMLVVDKDSNSDLFFALRGAGMGSFGIVTQFTFQTFDASSLVNIVSMTYDYSRVTEVMDAWQKWAVSNPQDSITATFYISSSYGITINAVVQDDTSVAETVVQAFPSGFEQDEPITEKSYIDMIIQYGNSEVITDLASLAQTTPGSISQYYFKAKSVYISQPISKKGISNIARVIQGSPVDAYILLDLQGGAISHPPSNSAFIHRKNLYSIQYANYDSSVESGNQGDSFLNTLQAALQPYDSGFSYQNYIDLELAYPFQRYYGKALPKLIQIKKKHDPKNIFNNPLSIPLK</sequence>
<proteinExistence type="predicted"/>
<protein>
    <submittedName>
        <fullName evidence="1">Uncharacterized protein</fullName>
    </submittedName>
</protein>
<evidence type="ECO:0000313" key="2">
    <source>
        <dbReference type="Proteomes" id="UP001165960"/>
    </source>
</evidence>
<name>A0ACC2TY49_9FUNG</name>
<comment type="caution">
    <text evidence="1">The sequence shown here is derived from an EMBL/GenBank/DDBJ whole genome shotgun (WGS) entry which is preliminary data.</text>
</comment>
<accession>A0ACC2TY49</accession>
<dbReference type="EMBL" id="QTSX02001753">
    <property type="protein sequence ID" value="KAJ9079381.1"/>
    <property type="molecule type" value="Genomic_DNA"/>
</dbReference>
<dbReference type="Proteomes" id="UP001165960">
    <property type="component" value="Unassembled WGS sequence"/>
</dbReference>
<evidence type="ECO:0000313" key="1">
    <source>
        <dbReference type="EMBL" id="KAJ9079381.1"/>
    </source>
</evidence>
<organism evidence="1 2">
    <name type="scientific">Entomophthora muscae</name>
    <dbReference type="NCBI Taxonomy" id="34485"/>
    <lineage>
        <taxon>Eukaryota</taxon>
        <taxon>Fungi</taxon>
        <taxon>Fungi incertae sedis</taxon>
        <taxon>Zoopagomycota</taxon>
        <taxon>Entomophthoromycotina</taxon>
        <taxon>Entomophthoromycetes</taxon>
        <taxon>Entomophthorales</taxon>
        <taxon>Entomophthoraceae</taxon>
        <taxon>Entomophthora</taxon>
    </lineage>
</organism>
<reference evidence="1" key="1">
    <citation type="submission" date="2022-04" db="EMBL/GenBank/DDBJ databases">
        <title>Genome of the entomopathogenic fungus Entomophthora muscae.</title>
        <authorList>
            <person name="Elya C."/>
            <person name="Lovett B.R."/>
            <person name="Lee E."/>
            <person name="Macias A.M."/>
            <person name="Hajek A.E."/>
            <person name="De Bivort B.L."/>
            <person name="Kasson M.T."/>
            <person name="De Fine Licht H.H."/>
            <person name="Stajich J.E."/>
        </authorList>
    </citation>
    <scope>NUCLEOTIDE SEQUENCE</scope>
    <source>
        <strain evidence="1">Berkeley</strain>
    </source>
</reference>
<gene>
    <name evidence="1" type="ORF">DSO57_1035990</name>
</gene>
<keyword evidence="2" id="KW-1185">Reference proteome</keyword>